<name>A0A3B1BVL5_9ZZZZ</name>
<dbReference type="GO" id="GO:0035556">
    <property type="term" value="P:intracellular signal transduction"/>
    <property type="evidence" value="ECO:0007669"/>
    <property type="project" value="InterPro"/>
</dbReference>
<dbReference type="PROSITE" id="PS50077">
    <property type="entry name" value="HEAT_REPEAT"/>
    <property type="match status" value="1"/>
</dbReference>
<gene>
    <name evidence="3" type="ORF">MNBD_NITROSPINAE01-463</name>
</gene>
<dbReference type="PROSITE" id="PS50125">
    <property type="entry name" value="GUANYLATE_CYCLASE_2"/>
    <property type="match status" value="1"/>
</dbReference>
<dbReference type="InterPro" id="IPR011989">
    <property type="entry name" value="ARM-like"/>
</dbReference>
<dbReference type="PANTHER" id="PTHR12697">
    <property type="entry name" value="PBS LYASE HEAT-LIKE PROTEIN"/>
    <property type="match status" value="1"/>
</dbReference>
<dbReference type="Gene3D" id="3.30.70.1230">
    <property type="entry name" value="Nucleotide cyclase"/>
    <property type="match status" value="1"/>
</dbReference>
<dbReference type="InterPro" id="IPR029787">
    <property type="entry name" value="Nucleotide_cyclase"/>
</dbReference>
<feature type="domain" description="Guanylate cyclase" evidence="2">
    <location>
        <begin position="496"/>
        <end position="612"/>
    </location>
</feature>
<dbReference type="AlphaFoldDB" id="A0A3B1BVL5"/>
<dbReference type="SMART" id="SM00567">
    <property type="entry name" value="EZ_HEAT"/>
    <property type="match status" value="9"/>
</dbReference>
<evidence type="ECO:0000259" key="2">
    <source>
        <dbReference type="PROSITE" id="PS50125"/>
    </source>
</evidence>
<dbReference type="SUPFAM" id="SSF55073">
    <property type="entry name" value="Nucleotide cyclase"/>
    <property type="match status" value="1"/>
</dbReference>
<dbReference type="Pfam" id="PF13646">
    <property type="entry name" value="HEAT_2"/>
    <property type="match status" value="2"/>
</dbReference>
<proteinExistence type="predicted"/>
<dbReference type="GO" id="GO:0009190">
    <property type="term" value="P:cyclic nucleotide biosynthetic process"/>
    <property type="evidence" value="ECO:0007669"/>
    <property type="project" value="InterPro"/>
</dbReference>
<evidence type="ECO:0000313" key="3">
    <source>
        <dbReference type="EMBL" id="VAX21959.1"/>
    </source>
</evidence>
<dbReference type="CDD" id="cd07302">
    <property type="entry name" value="CHD"/>
    <property type="match status" value="1"/>
</dbReference>
<dbReference type="InterPro" id="IPR021133">
    <property type="entry name" value="HEAT_type_2"/>
</dbReference>
<dbReference type="InterPro" id="IPR004155">
    <property type="entry name" value="PBS_lyase_HEAT"/>
</dbReference>
<sequence length="693" mass="75937">MFEKTKIKRILSIFPQSEGADRKIMLEKLASFGERPMTMVLEELRYNRMLYSDASDIFCAIYKNEYLPVFIKGLGDSKENIRALCKNTIVTIGKSRAIPALVENITSGDNMIRKIVGDILIELGDNSIVGQVIPLLRHEGKDVKKTAMDILSSLKAESAVNAILPLLDDQDSWLRRKAMEALCRLENKQVMPRLLEQATKDRDSAATNIVLETMGKIGGPENASALLVFLKSQDLVIRQKATDALARVADSSIVPAIMELLRNTDVNVRRAAVSVLDGIKDPRTASALVKGLKDGDWWVRELATDALSELGGGHVSQMIMELLNDDDEDIRRCAVEFFCRVKDPNAFDPLLALLADEDWWVREKAITALGLVGDPRAITHITKLVNDGEVKWAIPGALGAIGTDAVLKPLASFLKDPQKQVRLAALTALAGLDVEGLVDAIKPAALDDDPQMREVALKALRDKTGRVWGSDEIAADIKKERGKKAIAEAGDLLTEAIVVVDLCKSTDTASAYGDHAVFNMVGDLGKIIDSITDDIGKNYKKSTGDGFLVTMDNVASAASLAVQTMKRIVERNAKVEENKKLNIRFAINMGETRVDPTGDRLGNAVNMAFRVEGVREADMITAPDGVKPGDIPSQNRVLITEVVYNALKNDSSYNIRFLGFFELKGLTGLHRVYELLLSNDLLSTELMKSLGPD</sequence>
<reference evidence="3" key="1">
    <citation type="submission" date="2018-06" db="EMBL/GenBank/DDBJ databases">
        <authorList>
            <person name="Zhirakovskaya E."/>
        </authorList>
    </citation>
    <scope>NUCLEOTIDE SEQUENCE</scope>
</reference>
<dbReference type="Gene3D" id="1.25.10.10">
    <property type="entry name" value="Leucine-rich Repeat Variant"/>
    <property type="match status" value="3"/>
</dbReference>
<dbReference type="SUPFAM" id="SSF48371">
    <property type="entry name" value="ARM repeat"/>
    <property type="match status" value="1"/>
</dbReference>
<accession>A0A3B1BVL5</accession>
<dbReference type="InterPro" id="IPR001054">
    <property type="entry name" value="A/G_cyclase"/>
</dbReference>
<dbReference type="GO" id="GO:0016491">
    <property type="term" value="F:oxidoreductase activity"/>
    <property type="evidence" value="ECO:0007669"/>
    <property type="project" value="TreeGrafter"/>
</dbReference>
<dbReference type="InterPro" id="IPR016024">
    <property type="entry name" value="ARM-type_fold"/>
</dbReference>
<dbReference type="PANTHER" id="PTHR12697:SF5">
    <property type="entry name" value="DEOXYHYPUSINE HYDROXYLASE"/>
    <property type="match status" value="1"/>
</dbReference>
<organism evidence="3">
    <name type="scientific">hydrothermal vent metagenome</name>
    <dbReference type="NCBI Taxonomy" id="652676"/>
    <lineage>
        <taxon>unclassified sequences</taxon>
        <taxon>metagenomes</taxon>
        <taxon>ecological metagenomes</taxon>
    </lineage>
</organism>
<comment type="function">
    <text evidence="1">Catalyzes the hydroxylation of the N(6)-(4-aminobutyl)-L-lysine intermediate produced by deoxyhypusine synthase/DHPS on a critical lysine of the eukaryotic translation initiation factor 5A/eIF-5A. This is the second step of the post-translational modification of that lysine into an unusual amino acid residue named hypusine. Hypusination is unique to mature eIF-5A factor and is essential for its function.</text>
</comment>
<protein>
    <recommendedName>
        <fullName evidence="2">Guanylate cyclase domain-containing protein</fullName>
    </recommendedName>
</protein>
<evidence type="ECO:0000256" key="1">
    <source>
        <dbReference type="ARBA" id="ARBA00045876"/>
    </source>
</evidence>
<dbReference type="EMBL" id="UOGC01000130">
    <property type="protein sequence ID" value="VAX21959.1"/>
    <property type="molecule type" value="Genomic_DNA"/>
</dbReference>